<dbReference type="AlphaFoldDB" id="E6QUZ4"/>
<sequence length="69" mass="7826">MNGGIPVSIKILCRGENTDISLYPSFSDLPLHNCCRYITIQSVHATVYFGMEATRIRRALRVANRLLCR</sequence>
<protein>
    <submittedName>
        <fullName evidence="1">Uncharacterized protein</fullName>
    </submittedName>
</protein>
<dbReference type="EMBL" id="CABR01000121">
    <property type="protein sequence ID" value="CBI11067.1"/>
    <property type="molecule type" value="Genomic_DNA"/>
</dbReference>
<evidence type="ECO:0000313" key="1">
    <source>
        <dbReference type="EMBL" id="CBI11067.1"/>
    </source>
</evidence>
<comment type="caution">
    <text evidence="1">The sequence shown here is derived from an EMBL/GenBank/DDBJ whole genome shotgun (WGS) entry which is preliminary data.</text>
</comment>
<gene>
    <name evidence="1" type="ORF">CARN7_1877</name>
</gene>
<reference evidence="1" key="1">
    <citation type="submission" date="2009-10" db="EMBL/GenBank/DDBJ databases">
        <title>Diversity of trophic interactions inside an arsenic-rich microbial ecosystem.</title>
        <authorList>
            <person name="Bertin P.N."/>
            <person name="Heinrich-Salmeron A."/>
            <person name="Pelletier E."/>
            <person name="Goulhen-Chollet F."/>
            <person name="Arsene-Ploetze F."/>
            <person name="Gallien S."/>
            <person name="Calteau A."/>
            <person name="Vallenet D."/>
            <person name="Casiot C."/>
            <person name="Chane-Woon-Ming B."/>
            <person name="Giloteaux L."/>
            <person name="Barakat M."/>
            <person name="Bonnefoy V."/>
            <person name="Bruneel O."/>
            <person name="Chandler M."/>
            <person name="Cleiss J."/>
            <person name="Duran R."/>
            <person name="Elbaz-Poulichet F."/>
            <person name="Fonknechten N."/>
            <person name="Lauga B."/>
            <person name="Mornico D."/>
            <person name="Ortet P."/>
            <person name="Schaeffer C."/>
            <person name="Siguier P."/>
            <person name="Alexander Thil Smith A."/>
            <person name="Van Dorsselaer A."/>
            <person name="Weissenbach J."/>
            <person name="Medigue C."/>
            <person name="Le Paslier D."/>
        </authorList>
    </citation>
    <scope>NUCLEOTIDE SEQUENCE</scope>
</reference>
<accession>E6QUZ4</accession>
<proteinExistence type="predicted"/>
<name>E6QUZ4_9ZZZZ</name>
<organism evidence="1">
    <name type="scientific">mine drainage metagenome</name>
    <dbReference type="NCBI Taxonomy" id="410659"/>
    <lineage>
        <taxon>unclassified sequences</taxon>
        <taxon>metagenomes</taxon>
        <taxon>ecological metagenomes</taxon>
    </lineage>
</organism>